<evidence type="ECO:0000313" key="2">
    <source>
        <dbReference type="Proteomes" id="UP001176478"/>
    </source>
</evidence>
<accession>A0ABT9AN40</accession>
<evidence type="ECO:0000313" key="1">
    <source>
        <dbReference type="EMBL" id="MDO7855707.1"/>
    </source>
</evidence>
<keyword evidence="2" id="KW-1185">Reference proteome</keyword>
<protein>
    <submittedName>
        <fullName evidence="1">Uncharacterized protein</fullName>
    </submittedName>
</protein>
<proteinExistence type="predicted"/>
<name>A0ABT9AN40_9GAMM</name>
<organism evidence="1 2">
    <name type="scientific">Providencia huashanensis</name>
    <dbReference type="NCBI Taxonomy" id="3037798"/>
    <lineage>
        <taxon>Bacteria</taxon>
        <taxon>Pseudomonadati</taxon>
        <taxon>Pseudomonadota</taxon>
        <taxon>Gammaproteobacteria</taxon>
        <taxon>Enterobacterales</taxon>
        <taxon>Morganellaceae</taxon>
        <taxon>Providencia</taxon>
    </lineage>
</organism>
<dbReference type="EMBL" id="JAUQTG010000002">
    <property type="protein sequence ID" value="MDO7855707.1"/>
    <property type="molecule type" value="Genomic_DNA"/>
</dbReference>
<reference evidence="1" key="1">
    <citation type="submission" date="2023-07" db="EMBL/GenBank/DDBJ databases">
        <authorList>
            <person name="Yang W."/>
            <person name="Chen J."/>
            <person name="Ji P."/>
            <person name="Hu F."/>
        </authorList>
    </citation>
    <scope>NUCLEOTIDE SEQUENCE</scope>
    <source>
        <strain evidence="1">CRE-138-0111</strain>
    </source>
</reference>
<reference evidence="1" key="2">
    <citation type="journal article" date="2024" name="Int. J. Antimicrob. Agents">
        <title>Identification of a novel Providencia species showing multi-drug-resistant in three patients with hospital-acquired infection.</title>
        <authorList>
            <person name="Yang W."/>
            <person name="Chen J."/>
            <person name="Yang F."/>
            <person name="Ji P."/>
            <person name="Shen S."/>
            <person name="Yin D."/>
            <person name="Hu F."/>
        </authorList>
    </citation>
    <scope>NUCLEOTIDE SEQUENCE</scope>
    <source>
        <strain evidence="1">CRE-138-0111</strain>
    </source>
</reference>
<sequence>MSLFIKRNVASFGYGATGVLVVYRENGQLNEVISYDDALKSLDAGDFDTDLLMGFELVLALSKGERERLFNPTLEQTLILCRWVVAASFVQELRDQHGVIELDNERGGKDIATLYYSDNGSGISVYPSGERALLTTHMEDFVCEQYGQEMGRQLVIRAYMDFINMQPEVGNRLSEKGRKGLTILHDGLMKIARSSEVGTMPVFHW</sequence>
<dbReference type="Proteomes" id="UP001176478">
    <property type="component" value="Unassembled WGS sequence"/>
</dbReference>
<comment type="caution">
    <text evidence="1">The sequence shown here is derived from an EMBL/GenBank/DDBJ whole genome shotgun (WGS) entry which is preliminary data.</text>
</comment>
<gene>
    <name evidence="1" type="ORF">Q5E86_04850</name>
</gene>